<feature type="transmembrane region" description="Helical" evidence="1">
    <location>
        <begin position="208"/>
        <end position="229"/>
    </location>
</feature>
<gene>
    <name evidence="2" type="ORF">GCM10010094_93920</name>
</gene>
<dbReference type="InterPro" id="IPR009339">
    <property type="entry name" value="DUF998"/>
</dbReference>
<reference evidence="2" key="1">
    <citation type="journal article" date="2014" name="Int. J. Syst. Evol. Microbiol.">
        <title>Complete genome sequence of Corynebacterium casei LMG S-19264T (=DSM 44701T), isolated from a smear-ripened cheese.</title>
        <authorList>
            <consortium name="US DOE Joint Genome Institute (JGI-PGF)"/>
            <person name="Walter F."/>
            <person name="Albersmeier A."/>
            <person name="Kalinowski J."/>
            <person name="Ruckert C."/>
        </authorList>
    </citation>
    <scope>NUCLEOTIDE SEQUENCE</scope>
    <source>
        <strain evidence="2">JCM 3035</strain>
    </source>
</reference>
<organism evidence="2 3">
    <name type="scientific">Streptomyces flaveus</name>
    <dbReference type="NCBI Taxonomy" id="66370"/>
    <lineage>
        <taxon>Bacteria</taxon>
        <taxon>Bacillati</taxon>
        <taxon>Actinomycetota</taxon>
        <taxon>Actinomycetes</taxon>
        <taxon>Kitasatosporales</taxon>
        <taxon>Streptomycetaceae</taxon>
        <taxon>Streptomyces</taxon>
        <taxon>Streptomyces aurantiacus group</taxon>
    </lineage>
</organism>
<feature type="transmembrane region" description="Helical" evidence="1">
    <location>
        <begin position="146"/>
        <end position="170"/>
    </location>
</feature>
<protein>
    <recommendedName>
        <fullName evidence="4">DUF998 domain-containing protein</fullName>
    </recommendedName>
</protein>
<keyword evidence="3" id="KW-1185">Reference proteome</keyword>
<keyword evidence="1" id="KW-1133">Transmembrane helix</keyword>
<dbReference type="Pfam" id="PF06197">
    <property type="entry name" value="DUF998"/>
    <property type="match status" value="1"/>
</dbReference>
<reference evidence="2" key="2">
    <citation type="submission" date="2020-09" db="EMBL/GenBank/DDBJ databases">
        <authorList>
            <person name="Sun Q."/>
            <person name="Ohkuma M."/>
        </authorList>
    </citation>
    <scope>NUCLEOTIDE SEQUENCE</scope>
    <source>
        <strain evidence="2">JCM 3035</strain>
    </source>
</reference>
<sequence>MSQTNTVKAAAQAAAPVRAPAVRARKSLLACGVIAGPFYVLVSLTQAWMREGFDLTRHAWSLLANGSLGWIQMTNLILTGVLVIAGAAGLRSVLPPGAPSITGRGSTWAPRLLVAYGVSMVGAGIFRADPAQGFPPGTPDTGTSTSWHGALHFVLAGVGFLCLVAACFVLAHRFVAAGLQGWARFSRSTAVVFLAGFLALAASGGRVWVNLTFTAAIVLAWAWMSMALMHFHGRAARTRAA</sequence>
<evidence type="ECO:0000313" key="3">
    <source>
        <dbReference type="Proteomes" id="UP000637788"/>
    </source>
</evidence>
<keyword evidence="1" id="KW-0812">Transmembrane</keyword>
<accession>A0A917RQ75</accession>
<proteinExistence type="predicted"/>
<feature type="transmembrane region" description="Helical" evidence="1">
    <location>
        <begin position="28"/>
        <end position="49"/>
    </location>
</feature>
<evidence type="ECO:0000256" key="1">
    <source>
        <dbReference type="SAM" id="Phobius"/>
    </source>
</evidence>
<name>A0A917RQ75_9ACTN</name>
<dbReference type="Proteomes" id="UP000637788">
    <property type="component" value="Unassembled WGS sequence"/>
</dbReference>
<dbReference type="EMBL" id="BMPQ01000065">
    <property type="protein sequence ID" value="GGL18164.1"/>
    <property type="molecule type" value="Genomic_DNA"/>
</dbReference>
<feature type="transmembrane region" description="Helical" evidence="1">
    <location>
        <begin position="69"/>
        <end position="88"/>
    </location>
</feature>
<dbReference type="RefSeq" id="WP_189327824.1">
    <property type="nucleotide sequence ID" value="NZ_BMPQ01000065.1"/>
</dbReference>
<feature type="transmembrane region" description="Helical" evidence="1">
    <location>
        <begin position="182"/>
        <end position="202"/>
    </location>
</feature>
<keyword evidence="1" id="KW-0472">Membrane</keyword>
<comment type="caution">
    <text evidence="2">The sequence shown here is derived from an EMBL/GenBank/DDBJ whole genome shotgun (WGS) entry which is preliminary data.</text>
</comment>
<evidence type="ECO:0000313" key="2">
    <source>
        <dbReference type="EMBL" id="GGL18164.1"/>
    </source>
</evidence>
<evidence type="ECO:0008006" key="4">
    <source>
        <dbReference type="Google" id="ProtNLM"/>
    </source>
</evidence>
<feature type="transmembrane region" description="Helical" evidence="1">
    <location>
        <begin position="108"/>
        <end position="126"/>
    </location>
</feature>
<dbReference type="AlphaFoldDB" id="A0A917RQ75"/>